<comment type="caution">
    <text evidence="1">The sequence shown here is derived from an EMBL/GenBank/DDBJ whole genome shotgun (WGS) entry which is preliminary data.</text>
</comment>
<keyword evidence="2" id="KW-1185">Reference proteome</keyword>
<gene>
    <name evidence="1" type="ORF">BHU25_09540</name>
</gene>
<evidence type="ECO:0000313" key="2">
    <source>
        <dbReference type="Proteomes" id="UP000285286"/>
    </source>
</evidence>
<proteinExistence type="predicted"/>
<dbReference type="EMBL" id="MOAM01000015">
    <property type="protein sequence ID" value="ROL75629.1"/>
    <property type="molecule type" value="Genomic_DNA"/>
</dbReference>
<dbReference type="RefSeq" id="WP_123565594.1">
    <property type="nucleotide sequence ID" value="NZ_MOAM01000015.1"/>
</dbReference>
<protein>
    <submittedName>
        <fullName evidence="1">Uncharacterized protein</fullName>
    </submittedName>
</protein>
<reference evidence="1 2" key="1">
    <citation type="submission" date="2016-10" db="EMBL/GenBank/DDBJ databases">
        <title>Comparative genome analysis of multiple Pseudomonas spp. focuses on biocontrol and plant growth promoting traits.</title>
        <authorList>
            <person name="Tao X.-Y."/>
            <person name="Taylor C.G."/>
        </authorList>
    </citation>
    <scope>NUCLEOTIDE SEQUENCE [LARGE SCALE GENOMIC DNA]</scope>
    <source>
        <strain evidence="1 2">15D11</strain>
    </source>
</reference>
<dbReference type="Proteomes" id="UP000285286">
    <property type="component" value="Unassembled WGS sequence"/>
</dbReference>
<sequence length="447" mass="49147">MAQPLLDAFIAWMSANLDNATLAHGYQNRMSGESWHCSSLFNAYETYHWPHPAIAHLDIDKGSDITSNTRALTALEQQLQRALAPAPEDLAASRAAIDVMIWGGVQNGNVSWLSNNAEGLAQLLIDTRDAIDSGALNHQLLLDPELRFNAGMTKVYSLICKQLVIYDSRVAAALGWAVVKFCKQVEPELTQVPPELAFPWASARPNKGISKQRDPSRGNLQFPPLQGGTLHAQWNIRASQILAAVLAHDNAKHSGFNQDDGTGSSPLRRLEAALFMIGYDLGGDTVTNSQPKATSQNEVIVQTLGWTEGWTPTKRKAFLYRLTDQGFETQGKSITRYPLQVINDTLNYLCRQFGRGQFPLANSADGVPAGTSEEGIGTAYYQAINRQQRVPESSRLAAILEDLGVIQLVSRGKKHWVLNLELLDANDKGALDIEPLLLRLLEDEAQD</sequence>
<name>A0A423DUE3_9PSED</name>
<evidence type="ECO:0000313" key="1">
    <source>
        <dbReference type="EMBL" id="ROL75629.1"/>
    </source>
</evidence>
<dbReference type="AlphaFoldDB" id="A0A423DUE3"/>
<organism evidence="1 2">
    <name type="scientific">Pseudomonas vranovensis</name>
    <dbReference type="NCBI Taxonomy" id="321661"/>
    <lineage>
        <taxon>Bacteria</taxon>
        <taxon>Pseudomonadati</taxon>
        <taxon>Pseudomonadota</taxon>
        <taxon>Gammaproteobacteria</taxon>
        <taxon>Pseudomonadales</taxon>
        <taxon>Pseudomonadaceae</taxon>
        <taxon>Pseudomonas</taxon>
    </lineage>
</organism>
<accession>A0A423DUE3</accession>